<reference evidence="1 2" key="1">
    <citation type="journal article" date="2012" name="Proc. Natl. Acad. Sci. U.S.A.">
        <title>Genome streamlining and chemical defense in a coral reef symbiosis.</title>
        <authorList>
            <person name="Kwan J.C."/>
            <person name="Donia M.S."/>
            <person name="Han A.W."/>
            <person name="Hirose E."/>
            <person name="Haygood M.G."/>
            <person name="Schmidt E.W."/>
        </authorList>
    </citation>
    <scope>NUCLEOTIDE SEQUENCE [LARGE SCALE GENOMIC DNA]</scope>
    <source>
        <strain evidence="1 2">L2</strain>
    </source>
</reference>
<dbReference type="KEGG" id="thal:A1OE_1031"/>
<proteinExistence type="predicted"/>
<name>K7YHY6_9PROT</name>
<evidence type="ECO:0000313" key="2">
    <source>
        <dbReference type="Proteomes" id="UP000010077"/>
    </source>
</evidence>
<dbReference type="EMBL" id="CP003539">
    <property type="protein sequence ID" value="AFX99210.1"/>
    <property type="molecule type" value="Genomic_DNA"/>
</dbReference>
<keyword evidence="2" id="KW-1185">Reference proteome</keyword>
<evidence type="ECO:0000313" key="1">
    <source>
        <dbReference type="EMBL" id="AFX99210.1"/>
    </source>
</evidence>
<dbReference type="Proteomes" id="UP000010077">
    <property type="component" value="Chromosome"/>
</dbReference>
<accession>K7YHY6</accession>
<dbReference type="HOGENOM" id="CLU_3133516_0_0_5"/>
<protein>
    <submittedName>
        <fullName evidence="1">Uncharacterized protein</fullName>
    </submittedName>
</protein>
<dbReference type="AlphaFoldDB" id="K7YHY6"/>
<organism evidence="1 2">
    <name type="scientific">Candidatus Endolissoclinum faulkneri L2</name>
    <dbReference type="NCBI Taxonomy" id="1193729"/>
    <lineage>
        <taxon>Bacteria</taxon>
        <taxon>Pseudomonadati</taxon>
        <taxon>Pseudomonadota</taxon>
        <taxon>Alphaproteobacteria</taxon>
        <taxon>Rhodospirillales</taxon>
        <taxon>Rhodospirillaceae</taxon>
        <taxon>Candidatus Endolissoclinum</taxon>
    </lineage>
</organism>
<sequence>MLKLPKQNITKPTIIVSYCRKEIQNKKQLYSCLKKITNNLPKLANIKPG</sequence>
<gene>
    <name evidence="1" type="ORF">A1OE_1031</name>
</gene>